<keyword evidence="3" id="KW-1185">Reference proteome</keyword>
<gene>
    <name evidence="2" type="ORF">PCON_10335</name>
</gene>
<feature type="region of interest" description="Disordered" evidence="1">
    <location>
        <begin position="1"/>
        <end position="24"/>
    </location>
</feature>
<proteinExistence type="predicted"/>
<accession>U4LI51</accession>
<sequence>MQLSTPIHSNHPHEKANSNTTPYTEYSTAFGDSRCYRIVMML</sequence>
<evidence type="ECO:0000313" key="2">
    <source>
        <dbReference type="EMBL" id="CCX31207.1"/>
    </source>
</evidence>
<evidence type="ECO:0000313" key="3">
    <source>
        <dbReference type="Proteomes" id="UP000018144"/>
    </source>
</evidence>
<protein>
    <submittedName>
        <fullName evidence="2">Uncharacterized protein</fullName>
    </submittedName>
</protein>
<dbReference type="AlphaFoldDB" id="U4LI51"/>
<dbReference type="Proteomes" id="UP000018144">
    <property type="component" value="Unassembled WGS sequence"/>
</dbReference>
<dbReference type="EMBL" id="HF935557">
    <property type="protein sequence ID" value="CCX31207.1"/>
    <property type="molecule type" value="Genomic_DNA"/>
</dbReference>
<organism evidence="2 3">
    <name type="scientific">Pyronema omphalodes (strain CBS 100304)</name>
    <name type="common">Pyronema confluens</name>
    <dbReference type="NCBI Taxonomy" id="1076935"/>
    <lineage>
        <taxon>Eukaryota</taxon>
        <taxon>Fungi</taxon>
        <taxon>Dikarya</taxon>
        <taxon>Ascomycota</taxon>
        <taxon>Pezizomycotina</taxon>
        <taxon>Pezizomycetes</taxon>
        <taxon>Pezizales</taxon>
        <taxon>Pyronemataceae</taxon>
        <taxon>Pyronema</taxon>
    </lineage>
</organism>
<name>U4LI51_PYROM</name>
<evidence type="ECO:0000256" key="1">
    <source>
        <dbReference type="SAM" id="MobiDB-lite"/>
    </source>
</evidence>
<reference evidence="2 3" key="1">
    <citation type="journal article" date="2013" name="PLoS Genet.">
        <title>The genome and development-dependent transcriptomes of Pyronema confluens: a window into fungal evolution.</title>
        <authorList>
            <person name="Traeger S."/>
            <person name="Altegoer F."/>
            <person name="Freitag M."/>
            <person name="Gabaldon T."/>
            <person name="Kempken F."/>
            <person name="Kumar A."/>
            <person name="Marcet-Houben M."/>
            <person name="Poggeler S."/>
            <person name="Stajich J.E."/>
            <person name="Nowrousian M."/>
        </authorList>
    </citation>
    <scope>NUCLEOTIDE SEQUENCE [LARGE SCALE GENOMIC DNA]</scope>
    <source>
        <strain evidence="3">CBS 100304</strain>
        <tissue evidence="2">Vegetative mycelium</tissue>
    </source>
</reference>